<dbReference type="InterPro" id="IPR019066">
    <property type="entry name" value="Restrct_endonuc_II_SacI"/>
</dbReference>
<dbReference type="GO" id="GO:0004519">
    <property type="term" value="F:endonuclease activity"/>
    <property type="evidence" value="ECO:0007669"/>
    <property type="project" value="UniProtKB-KW"/>
</dbReference>
<dbReference type="Pfam" id="PF09566">
    <property type="entry name" value="RE_SacI"/>
    <property type="match status" value="1"/>
</dbReference>
<protein>
    <submittedName>
        <fullName evidence="1">SacI restriction endonuclease</fullName>
    </submittedName>
</protein>
<keyword evidence="2" id="KW-1185">Reference proteome</keyword>
<keyword evidence="1" id="KW-0378">Hydrolase</keyword>
<evidence type="ECO:0000313" key="1">
    <source>
        <dbReference type="EMBL" id="SEU02290.1"/>
    </source>
</evidence>
<organism evidence="1 2">
    <name type="scientific">Paracoccus homiensis</name>
    <dbReference type="NCBI Taxonomy" id="364199"/>
    <lineage>
        <taxon>Bacteria</taxon>
        <taxon>Pseudomonadati</taxon>
        <taxon>Pseudomonadota</taxon>
        <taxon>Alphaproteobacteria</taxon>
        <taxon>Rhodobacterales</taxon>
        <taxon>Paracoccaceae</taxon>
        <taxon>Paracoccus</taxon>
    </lineage>
</organism>
<accession>A0A1I0IZY6</accession>
<name>A0A1I0IZY6_9RHOB</name>
<dbReference type="Proteomes" id="UP000199180">
    <property type="component" value="Unassembled WGS sequence"/>
</dbReference>
<reference evidence="1 2" key="1">
    <citation type="submission" date="2016-10" db="EMBL/GenBank/DDBJ databases">
        <authorList>
            <person name="de Groot N.N."/>
        </authorList>
    </citation>
    <scope>NUCLEOTIDE SEQUENCE [LARGE SCALE GENOMIC DNA]</scope>
    <source>
        <strain evidence="1 2">DSM 17862</strain>
    </source>
</reference>
<dbReference type="EMBL" id="FOHO01000020">
    <property type="protein sequence ID" value="SEU02290.1"/>
    <property type="molecule type" value="Genomic_DNA"/>
</dbReference>
<keyword evidence="1" id="KW-0255">Endonuclease</keyword>
<gene>
    <name evidence="1" type="ORF">SAMN04489858_1202</name>
</gene>
<dbReference type="AlphaFoldDB" id="A0A1I0IZY6"/>
<evidence type="ECO:0000313" key="2">
    <source>
        <dbReference type="Proteomes" id="UP000199180"/>
    </source>
</evidence>
<proteinExistence type="predicted"/>
<keyword evidence="1" id="KW-0540">Nuclease</keyword>
<sequence length="274" mass="29721">MVVPFEQTTLEKGLGGSNEPFLNKPARYTHLNMDNAVRRGKDRETLARLISVFEQVNDLGNGDQALVAVLHHILPMESRVVTFDAARFGQFVSKSRLLKLIEMLLAQSCEGETLALSVALLFELMAKGTGNGLVISSHPANQSGASSKEVADIDVFEADGKTPRHCAEAKDKPFTRADVDHAAGKVAEAGHTSLIFIYGPNAKTGENLAALVQEYEGKGFDLTFVPARAFAEGNVSLAPSVTPVEVVDLLNKHLALMRAKEVTIQHCKEVIERM</sequence>